<keyword evidence="2" id="KW-1133">Transmembrane helix</keyword>
<sequence length="301" mass="33209">MFLYVYDGVFPLFFFLLFIVKCSSSGCRMRTLSMVVTVASLCSMDSSPLSLLLFQATYFSSPFCTTCSKDMSDSSKPTVESKSEPEVHKPDTPATETKDLPQDTTENTHSDAPPAESEKKGGEAAPPPKKTRLLKEVEEEENKLIYNLLYKSLENESENALNETVEASKESKKEFYDIINLTVSEKFAKMSQLANINGGAKRGGTAGDTDKAVENHNKKALKVLFFASSLMFTVPLFVLLFSDRFLSNDDQQANGSGAISLQSSLLAVGTVILIMIGYMIYALCIETSVTKDTPLREKKEQ</sequence>
<proteinExistence type="predicted"/>
<feature type="transmembrane region" description="Helical" evidence="2">
    <location>
        <begin position="223"/>
        <end position="241"/>
    </location>
</feature>
<evidence type="ECO:0000313" key="4">
    <source>
        <dbReference type="Proteomes" id="UP000515908"/>
    </source>
</evidence>
<reference evidence="3 4" key="1">
    <citation type="submission" date="2020-08" db="EMBL/GenBank/DDBJ databases">
        <authorList>
            <person name="Newling K."/>
            <person name="Davey J."/>
            <person name="Forrester S."/>
        </authorList>
    </citation>
    <scope>NUCLEOTIDE SEQUENCE [LARGE SCALE GENOMIC DNA]</scope>
    <source>
        <strain evidence="4">Crithidia deanei Carvalho (ATCC PRA-265)</strain>
    </source>
</reference>
<dbReference type="Proteomes" id="UP000515908">
    <property type="component" value="Chromosome 07"/>
</dbReference>
<organism evidence="3 4">
    <name type="scientific">Angomonas deanei</name>
    <dbReference type="NCBI Taxonomy" id="59799"/>
    <lineage>
        <taxon>Eukaryota</taxon>
        <taxon>Discoba</taxon>
        <taxon>Euglenozoa</taxon>
        <taxon>Kinetoplastea</taxon>
        <taxon>Metakinetoplastina</taxon>
        <taxon>Trypanosomatida</taxon>
        <taxon>Trypanosomatidae</taxon>
        <taxon>Strigomonadinae</taxon>
        <taxon>Angomonas</taxon>
    </lineage>
</organism>
<keyword evidence="2" id="KW-0812">Transmembrane</keyword>
<accession>A0A7G2C9S5</accession>
<name>A0A7G2C9S5_9TRYP</name>
<feature type="transmembrane region" description="Helical" evidence="2">
    <location>
        <begin position="261"/>
        <end position="281"/>
    </location>
</feature>
<keyword evidence="4" id="KW-1185">Reference proteome</keyword>
<evidence type="ECO:0000256" key="2">
    <source>
        <dbReference type="SAM" id="Phobius"/>
    </source>
</evidence>
<evidence type="ECO:0000256" key="1">
    <source>
        <dbReference type="SAM" id="MobiDB-lite"/>
    </source>
</evidence>
<protein>
    <submittedName>
        <fullName evidence="3">Uncharacterized protein</fullName>
    </submittedName>
</protein>
<keyword evidence="2" id="KW-0472">Membrane</keyword>
<feature type="compositionally biased region" description="Basic and acidic residues" evidence="1">
    <location>
        <begin position="79"/>
        <end position="109"/>
    </location>
</feature>
<dbReference type="EMBL" id="LR877151">
    <property type="protein sequence ID" value="CAD2216610.1"/>
    <property type="molecule type" value="Genomic_DNA"/>
</dbReference>
<dbReference type="AlphaFoldDB" id="A0A7G2C9S5"/>
<dbReference type="VEuPathDB" id="TriTrypDB:ADEAN_000407200"/>
<feature type="compositionally biased region" description="Polar residues" evidence="1">
    <location>
        <begin position="69"/>
        <end position="78"/>
    </location>
</feature>
<gene>
    <name evidence="3" type="ORF">ADEAN_000407200</name>
</gene>
<evidence type="ECO:0000313" key="3">
    <source>
        <dbReference type="EMBL" id="CAD2216610.1"/>
    </source>
</evidence>
<feature type="region of interest" description="Disordered" evidence="1">
    <location>
        <begin position="69"/>
        <end position="135"/>
    </location>
</feature>